<dbReference type="InterPro" id="IPR052006">
    <property type="entry name" value="MLP-like"/>
</dbReference>
<dbReference type="KEGG" id="qsa:O6P43_025850"/>
<comment type="similarity">
    <text evidence="1">Belongs to the MLP family.</text>
</comment>
<dbReference type="InterPro" id="IPR000916">
    <property type="entry name" value="Bet_v_I/MLP"/>
</dbReference>
<dbReference type="Gene3D" id="3.30.530.20">
    <property type="match status" value="1"/>
</dbReference>
<dbReference type="AlphaFoldDB" id="A0AAD7LA39"/>
<dbReference type="GO" id="GO:0006952">
    <property type="term" value="P:defense response"/>
    <property type="evidence" value="ECO:0007669"/>
    <property type="project" value="InterPro"/>
</dbReference>
<reference evidence="3" key="1">
    <citation type="journal article" date="2023" name="Science">
        <title>Elucidation of the pathway for biosynthesis of saponin adjuvants from the soapbark tree.</title>
        <authorList>
            <person name="Reed J."/>
            <person name="Orme A."/>
            <person name="El-Demerdash A."/>
            <person name="Owen C."/>
            <person name="Martin L.B.B."/>
            <person name="Misra R.C."/>
            <person name="Kikuchi S."/>
            <person name="Rejzek M."/>
            <person name="Martin A.C."/>
            <person name="Harkess A."/>
            <person name="Leebens-Mack J."/>
            <person name="Louveau T."/>
            <person name="Stephenson M.J."/>
            <person name="Osbourn A."/>
        </authorList>
    </citation>
    <scope>NUCLEOTIDE SEQUENCE</scope>
    <source>
        <strain evidence="3">S10</strain>
    </source>
</reference>
<comment type="caution">
    <text evidence="3">The sequence shown here is derived from an EMBL/GenBank/DDBJ whole genome shotgun (WGS) entry which is preliminary data.</text>
</comment>
<evidence type="ECO:0000259" key="2">
    <source>
        <dbReference type="SMART" id="SM01037"/>
    </source>
</evidence>
<name>A0AAD7LA39_QUISA</name>
<evidence type="ECO:0000313" key="4">
    <source>
        <dbReference type="Proteomes" id="UP001163823"/>
    </source>
</evidence>
<dbReference type="SUPFAM" id="SSF55961">
    <property type="entry name" value="Bet v1-like"/>
    <property type="match status" value="1"/>
</dbReference>
<feature type="domain" description="Bet v I/Major latex protein" evidence="2">
    <location>
        <begin position="7"/>
        <end position="156"/>
    </location>
</feature>
<dbReference type="CDD" id="cd07816">
    <property type="entry name" value="Bet_v1-like"/>
    <property type="match status" value="1"/>
</dbReference>
<dbReference type="PANTHER" id="PTHR31338:SF20">
    <property type="entry name" value="BET V I_MAJOR LATEX PROTEIN DOMAIN-CONTAINING PROTEIN"/>
    <property type="match status" value="1"/>
</dbReference>
<evidence type="ECO:0000256" key="1">
    <source>
        <dbReference type="ARBA" id="ARBA00038242"/>
    </source>
</evidence>
<sequence length="156" mass="17692">MILYLVAQPSTLAVEIDIKTSAENFYNTLKGKTQTTVSDIAPDHLHKVEFHEGDGQTSGSVKLVTFKVGDAVENLKKKIHFDDENKIITYIVFEGDLLKHYNSYKVTLQVTPKGAVGLVRWSWEYEKLNDDAPEPIKYLEFLVNITKKIEAHLIKA</sequence>
<gene>
    <name evidence="3" type="ORF">O6P43_025850</name>
</gene>
<dbReference type="Pfam" id="PF00407">
    <property type="entry name" value="Bet_v_1"/>
    <property type="match status" value="1"/>
</dbReference>
<evidence type="ECO:0000313" key="3">
    <source>
        <dbReference type="EMBL" id="KAJ7954247.1"/>
    </source>
</evidence>
<protein>
    <submittedName>
        <fullName evidence="3">MLP-like protein</fullName>
    </submittedName>
</protein>
<accession>A0AAD7LA39</accession>
<proteinExistence type="inferred from homology"/>
<dbReference type="EMBL" id="JARAOO010000010">
    <property type="protein sequence ID" value="KAJ7954247.1"/>
    <property type="molecule type" value="Genomic_DNA"/>
</dbReference>
<dbReference type="Proteomes" id="UP001163823">
    <property type="component" value="Chromosome 10"/>
</dbReference>
<dbReference type="SMART" id="SM01037">
    <property type="entry name" value="Bet_v_1"/>
    <property type="match status" value="1"/>
</dbReference>
<keyword evidence="4" id="KW-1185">Reference proteome</keyword>
<dbReference type="InterPro" id="IPR023393">
    <property type="entry name" value="START-like_dom_sf"/>
</dbReference>
<organism evidence="3 4">
    <name type="scientific">Quillaja saponaria</name>
    <name type="common">Soap bark tree</name>
    <dbReference type="NCBI Taxonomy" id="32244"/>
    <lineage>
        <taxon>Eukaryota</taxon>
        <taxon>Viridiplantae</taxon>
        <taxon>Streptophyta</taxon>
        <taxon>Embryophyta</taxon>
        <taxon>Tracheophyta</taxon>
        <taxon>Spermatophyta</taxon>
        <taxon>Magnoliopsida</taxon>
        <taxon>eudicotyledons</taxon>
        <taxon>Gunneridae</taxon>
        <taxon>Pentapetalae</taxon>
        <taxon>rosids</taxon>
        <taxon>fabids</taxon>
        <taxon>Fabales</taxon>
        <taxon>Quillajaceae</taxon>
        <taxon>Quillaja</taxon>
    </lineage>
</organism>
<dbReference type="PANTHER" id="PTHR31338">
    <property type="entry name" value="POLYKETIDE CYCLASE/DEHYDRASE AND LIPID TRANSPORT SUPERFAMILY PROTEIN"/>
    <property type="match status" value="1"/>
</dbReference>